<name>A0A0B6WX85_9BACT</name>
<evidence type="ECO:0000313" key="2">
    <source>
        <dbReference type="Proteomes" id="UP000031518"/>
    </source>
</evidence>
<dbReference type="AlphaFoldDB" id="A0A0B6WX85"/>
<protein>
    <submittedName>
        <fullName evidence="1">Uncharacterized protein</fullName>
    </submittedName>
</protein>
<accession>A0A0B6WX85</accession>
<organism evidence="1 2">
    <name type="scientific">Pyrinomonas methylaliphatogenes</name>
    <dbReference type="NCBI Taxonomy" id="454194"/>
    <lineage>
        <taxon>Bacteria</taxon>
        <taxon>Pseudomonadati</taxon>
        <taxon>Acidobacteriota</taxon>
        <taxon>Blastocatellia</taxon>
        <taxon>Blastocatellales</taxon>
        <taxon>Pyrinomonadaceae</taxon>
        <taxon>Pyrinomonas</taxon>
    </lineage>
</organism>
<dbReference type="Proteomes" id="UP000031518">
    <property type="component" value="Unassembled WGS sequence"/>
</dbReference>
<evidence type="ECO:0000313" key="1">
    <source>
        <dbReference type="EMBL" id="CDM64775.1"/>
    </source>
</evidence>
<dbReference type="STRING" id="454194.PYK22_00770"/>
<gene>
    <name evidence="1" type="ORF">PYK22_00770</name>
</gene>
<reference evidence="1 2" key="2">
    <citation type="submission" date="2015-01" db="EMBL/GenBank/DDBJ databases">
        <title>Complete genome sequence of Pyrinomonas methylaliphatogenes type strain K22T.</title>
        <authorList>
            <person name="Lee K.C.Y."/>
            <person name="Power J.F."/>
            <person name="Dunfield P.F."/>
            <person name="Morgan X.C."/>
            <person name="Huttenhower C."/>
            <person name="Stott M.B."/>
        </authorList>
    </citation>
    <scope>NUCLEOTIDE SEQUENCE [LARGE SCALE GENOMIC DNA]</scope>
    <source>
        <strain evidence="1 2">K22</strain>
    </source>
</reference>
<proteinExistence type="predicted"/>
<keyword evidence="2" id="KW-1185">Reference proteome</keyword>
<sequence length="80" mass="8912">MRTEAKDAEKISAPQSPFCGSLRSKKFLMLGVIATEASQYLDGSNYCWCRQTQQVVGPDGGRVHPDRCRPGRSCYHSAFE</sequence>
<dbReference type="EMBL" id="CBXV010000003">
    <property type="protein sequence ID" value="CDM64775.1"/>
    <property type="molecule type" value="Genomic_DNA"/>
</dbReference>
<reference evidence="1 2" key="1">
    <citation type="submission" date="2013-12" db="EMBL/GenBank/DDBJ databases">
        <authorList>
            <person name="Stott M."/>
        </authorList>
    </citation>
    <scope>NUCLEOTIDE SEQUENCE [LARGE SCALE GENOMIC DNA]</scope>
    <source>
        <strain evidence="1 2">K22</strain>
    </source>
</reference>